<dbReference type="AlphaFoldDB" id="J3NXK6"/>
<reference evidence="5" key="1">
    <citation type="submission" date="2010-07" db="EMBL/GenBank/DDBJ databases">
        <title>The genome sequence of Gaeumannomyces graminis var. tritici strain R3-111a-1.</title>
        <authorList>
            <consortium name="The Broad Institute Genome Sequencing Platform"/>
            <person name="Ma L.-J."/>
            <person name="Dead R."/>
            <person name="Young S."/>
            <person name="Zeng Q."/>
            <person name="Koehrsen M."/>
            <person name="Alvarado L."/>
            <person name="Berlin A."/>
            <person name="Chapman S.B."/>
            <person name="Chen Z."/>
            <person name="Freedman E."/>
            <person name="Gellesch M."/>
            <person name="Goldberg J."/>
            <person name="Griggs A."/>
            <person name="Gujja S."/>
            <person name="Heilman E.R."/>
            <person name="Heiman D."/>
            <person name="Hepburn T."/>
            <person name="Howarth C."/>
            <person name="Jen D."/>
            <person name="Larson L."/>
            <person name="Mehta T."/>
            <person name="Neiman D."/>
            <person name="Pearson M."/>
            <person name="Roberts A."/>
            <person name="Saif S."/>
            <person name="Shea T."/>
            <person name="Shenoy N."/>
            <person name="Sisk P."/>
            <person name="Stolte C."/>
            <person name="Sykes S."/>
            <person name="Walk T."/>
            <person name="White J."/>
            <person name="Yandava C."/>
            <person name="Haas B."/>
            <person name="Nusbaum C."/>
            <person name="Birren B."/>
        </authorList>
    </citation>
    <scope>NUCLEOTIDE SEQUENCE [LARGE SCALE GENOMIC DNA]</scope>
    <source>
        <strain evidence="5">R3-111a-1</strain>
    </source>
</reference>
<dbReference type="InterPro" id="IPR020802">
    <property type="entry name" value="TesA-like"/>
</dbReference>
<dbReference type="HOGENOM" id="CLU_066049_0_0_1"/>
<dbReference type="STRING" id="644352.J3NXK6"/>
<dbReference type="SUPFAM" id="SSF53474">
    <property type="entry name" value="alpha/beta-Hydrolases"/>
    <property type="match status" value="1"/>
</dbReference>
<dbReference type="GeneID" id="20346470"/>
<dbReference type="eggNOG" id="ENOG502S3GI">
    <property type="taxonomic scope" value="Eukaryota"/>
</dbReference>
<reference evidence="3" key="2">
    <citation type="submission" date="2010-07" db="EMBL/GenBank/DDBJ databases">
        <authorList>
            <consortium name="The Broad Institute Genome Sequencing Platform"/>
            <consortium name="Broad Institute Genome Sequencing Center for Infectious Disease"/>
            <person name="Ma L.-J."/>
            <person name="Dead R."/>
            <person name="Young S."/>
            <person name="Zeng Q."/>
            <person name="Koehrsen M."/>
            <person name="Alvarado L."/>
            <person name="Berlin A."/>
            <person name="Chapman S.B."/>
            <person name="Chen Z."/>
            <person name="Freedman E."/>
            <person name="Gellesch M."/>
            <person name="Goldberg J."/>
            <person name="Griggs A."/>
            <person name="Gujja S."/>
            <person name="Heilman E.R."/>
            <person name="Heiman D."/>
            <person name="Hepburn T."/>
            <person name="Howarth C."/>
            <person name="Jen D."/>
            <person name="Larson L."/>
            <person name="Mehta T."/>
            <person name="Neiman D."/>
            <person name="Pearson M."/>
            <person name="Roberts A."/>
            <person name="Saif S."/>
            <person name="Shea T."/>
            <person name="Shenoy N."/>
            <person name="Sisk P."/>
            <person name="Stolte C."/>
            <person name="Sykes S."/>
            <person name="Walk T."/>
            <person name="White J."/>
            <person name="Yandava C."/>
            <person name="Haas B."/>
            <person name="Nusbaum C."/>
            <person name="Birren B."/>
        </authorList>
    </citation>
    <scope>NUCLEOTIDE SEQUENCE</scope>
    <source>
        <strain evidence="3">R3-111a-1</strain>
    </source>
</reference>
<evidence type="ECO:0000313" key="5">
    <source>
        <dbReference type="Proteomes" id="UP000006039"/>
    </source>
</evidence>
<protein>
    <recommendedName>
        <fullName evidence="2">Thioesterase TesA-like domain-containing protein</fullName>
    </recommendedName>
</protein>
<sequence>MWHTNPDLIEDPDQSTPEASRTPLVLVHDGGGTTFSYHCMHPPLGRPIWAVANPRFHTGEPWAGGLPEMARHYVTLLRNAVGRGPIILGGWSLGGLLSLEMARLLAGDRWLRVVGLVMIDSVCPLALRAAPAGQQQQADGDGFKAAASPAQIAVATEHAFSSMTKPDTKEKVRRCFAESSAMVNTWTLPRWSDDETSRPGVPSGATTAADAGSPLLPPPAILLRAQESVPVEEEKVARVDVARDDHRLGWDEYRPGLFRHVVDIPGHHYNIFAEANVGAVRAALIDACESLEGFA</sequence>
<dbReference type="Proteomes" id="UP000006039">
    <property type="component" value="Unassembled WGS sequence"/>
</dbReference>
<organism evidence="3">
    <name type="scientific">Gaeumannomyces tritici (strain R3-111a-1)</name>
    <name type="common">Wheat and barley take-all root rot fungus</name>
    <name type="synonym">Gaeumannomyces graminis var. tritici</name>
    <dbReference type="NCBI Taxonomy" id="644352"/>
    <lineage>
        <taxon>Eukaryota</taxon>
        <taxon>Fungi</taxon>
        <taxon>Dikarya</taxon>
        <taxon>Ascomycota</taxon>
        <taxon>Pezizomycotina</taxon>
        <taxon>Sordariomycetes</taxon>
        <taxon>Sordariomycetidae</taxon>
        <taxon>Magnaporthales</taxon>
        <taxon>Magnaporthaceae</taxon>
        <taxon>Gaeumannomyces</taxon>
    </lineage>
</organism>
<evidence type="ECO:0000313" key="3">
    <source>
        <dbReference type="EMBL" id="EJT76088.1"/>
    </source>
</evidence>
<name>J3NXK6_GAET3</name>
<dbReference type="SMART" id="SM00824">
    <property type="entry name" value="PKS_TE"/>
    <property type="match status" value="1"/>
</dbReference>
<feature type="region of interest" description="Disordered" evidence="1">
    <location>
        <begin position="191"/>
        <end position="212"/>
    </location>
</feature>
<reference evidence="3" key="3">
    <citation type="submission" date="2010-09" db="EMBL/GenBank/DDBJ databases">
        <title>Annotation of Gaeumannomyces graminis var. tritici R3-111a-1.</title>
        <authorList>
            <consortium name="The Broad Institute Genome Sequencing Platform"/>
            <person name="Ma L.-J."/>
            <person name="Dead R."/>
            <person name="Young S.K."/>
            <person name="Zeng Q."/>
            <person name="Gargeya S."/>
            <person name="Fitzgerald M."/>
            <person name="Haas B."/>
            <person name="Abouelleil A."/>
            <person name="Alvarado L."/>
            <person name="Arachchi H.M."/>
            <person name="Berlin A."/>
            <person name="Brown A."/>
            <person name="Chapman S.B."/>
            <person name="Chen Z."/>
            <person name="Dunbar C."/>
            <person name="Freedman E."/>
            <person name="Gearin G."/>
            <person name="Gellesch M."/>
            <person name="Goldberg J."/>
            <person name="Griggs A."/>
            <person name="Gujja S."/>
            <person name="Heiman D."/>
            <person name="Howarth C."/>
            <person name="Larson L."/>
            <person name="Lui A."/>
            <person name="MacDonald P.J.P."/>
            <person name="Mehta T."/>
            <person name="Montmayeur A."/>
            <person name="Murphy C."/>
            <person name="Neiman D."/>
            <person name="Pearson M."/>
            <person name="Priest M."/>
            <person name="Roberts A."/>
            <person name="Saif S."/>
            <person name="Shea T."/>
            <person name="Shenoy N."/>
            <person name="Sisk P."/>
            <person name="Stolte C."/>
            <person name="Sykes S."/>
            <person name="Yandava C."/>
            <person name="Wortman J."/>
            <person name="Nusbaum C."/>
            <person name="Birren B."/>
        </authorList>
    </citation>
    <scope>NUCLEOTIDE SEQUENCE</scope>
    <source>
        <strain evidence="3">R3-111a-1</strain>
    </source>
</reference>
<dbReference type="InterPro" id="IPR029058">
    <property type="entry name" value="AB_hydrolase_fold"/>
</dbReference>
<gene>
    <name evidence="4" type="primary">20346470</name>
    <name evidence="3" type="ORF">GGTG_06012</name>
</gene>
<accession>J3NXK6</accession>
<reference evidence="4" key="5">
    <citation type="submission" date="2018-04" db="UniProtKB">
        <authorList>
            <consortium name="EnsemblFungi"/>
        </authorList>
    </citation>
    <scope>IDENTIFICATION</scope>
    <source>
        <strain evidence="4">R3-111a-1</strain>
    </source>
</reference>
<keyword evidence="5" id="KW-1185">Reference proteome</keyword>
<evidence type="ECO:0000259" key="2">
    <source>
        <dbReference type="SMART" id="SM00824"/>
    </source>
</evidence>
<dbReference type="OrthoDB" id="10253869at2759"/>
<dbReference type="VEuPathDB" id="FungiDB:GGTG_06012"/>
<dbReference type="RefSeq" id="XP_009222088.1">
    <property type="nucleotide sequence ID" value="XM_009223824.1"/>
</dbReference>
<dbReference type="EnsemblFungi" id="EJT76088">
    <property type="protein sequence ID" value="EJT76088"/>
    <property type="gene ID" value="GGTG_06012"/>
</dbReference>
<dbReference type="EMBL" id="GL385397">
    <property type="protein sequence ID" value="EJT76088.1"/>
    <property type="molecule type" value="Genomic_DNA"/>
</dbReference>
<proteinExistence type="predicted"/>
<dbReference type="Gene3D" id="3.40.50.1820">
    <property type="entry name" value="alpha/beta hydrolase"/>
    <property type="match status" value="1"/>
</dbReference>
<evidence type="ECO:0000313" key="4">
    <source>
        <dbReference type="EnsemblFungi" id="EJT76088"/>
    </source>
</evidence>
<dbReference type="InterPro" id="IPR001031">
    <property type="entry name" value="Thioesterase"/>
</dbReference>
<evidence type="ECO:0000256" key="1">
    <source>
        <dbReference type="SAM" id="MobiDB-lite"/>
    </source>
</evidence>
<dbReference type="Pfam" id="PF00975">
    <property type="entry name" value="Thioesterase"/>
    <property type="match status" value="1"/>
</dbReference>
<reference evidence="4" key="4">
    <citation type="journal article" date="2015" name="G3 (Bethesda)">
        <title>Genome sequences of three phytopathogenic species of the Magnaporthaceae family of fungi.</title>
        <authorList>
            <person name="Okagaki L.H."/>
            <person name="Nunes C.C."/>
            <person name="Sailsbery J."/>
            <person name="Clay B."/>
            <person name="Brown D."/>
            <person name="John T."/>
            <person name="Oh Y."/>
            <person name="Young N."/>
            <person name="Fitzgerald M."/>
            <person name="Haas B.J."/>
            <person name="Zeng Q."/>
            <person name="Young S."/>
            <person name="Adiconis X."/>
            <person name="Fan L."/>
            <person name="Levin J.Z."/>
            <person name="Mitchell T.K."/>
            <person name="Okubara P.A."/>
            <person name="Farman M.L."/>
            <person name="Kohn L.M."/>
            <person name="Birren B."/>
            <person name="Ma L.-J."/>
            <person name="Dean R.A."/>
        </authorList>
    </citation>
    <scope>NUCLEOTIDE SEQUENCE</scope>
    <source>
        <strain evidence="4">R3-111a-1</strain>
    </source>
</reference>
<feature type="domain" description="Thioesterase TesA-like" evidence="2">
    <location>
        <begin position="38"/>
        <end position="284"/>
    </location>
</feature>